<evidence type="ECO:0000313" key="3">
    <source>
        <dbReference type="Proteomes" id="UP000052022"/>
    </source>
</evidence>
<dbReference type="OrthoDB" id="8445347at2"/>
<dbReference type="Proteomes" id="UP000052022">
    <property type="component" value="Unassembled WGS sequence"/>
</dbReference>
<feature type="signal peptide" evidence="1">
    <location>
        <begin position="1"/>
        <end position="22"/>
    </location>
</feature>
<feature type="chain" id="PRO_5006062929" evidence="1">
    <location>
        <begin position="23"/>
        <end position="167"/>
    </location>
</feature>
<accession>A0A0P1FZQ2</accession>
<proteinExistence type="predicted"/>
<dbReference type="InterPro" id="IPR011990">
    <property type="entry name" value="TPR-like_helical_dom_sf"/>
</dbReference>
<sequence>MKILRLAPLVLVLCACEMSAFSDSSDAVKDTANVAYYPDDELLVSAKVQFSEGNYGKSFRMFEQALDVTPKDPAALLGYAASADMLRRFDKADVAYRKLRPTIGNRIEYLNNYGYSLLLRGDLVSARKFFLKAYEKDPANPVTANNLELLRNSVNYPKRGRGDLKGL</sequence>
<dbReference type="EMBL" id="CYSD01000002">
    <property type="protein sequence ID" value="CUH74900.1"/>
    <property type="molecule type" value="Genomic_DNA"/>
</dbReference>
<dbReference type="SUPFAM" id="SSF48452">
    <property type="entry name" value="TPR-like"/>
    <property type="match status" value="1"/>
</dbReference>
<organism evidence="2 3">
    <name type="scientific">Tritonibacter multivorans</name>
    <dbReference type="NCBI Taxonomy" id="928856"/>
    <lineage>
        <taxon>Bacteria</taxon>
        <taxon>Pseudomonadati</taxon>
        <taxon>Pseudomonadota</taxon>
        <taxon>Alphaproteobacteria</taxon>
        <taxon>Rhodobacterales</taxon>
        <taxon>Paracoccaceae</taxon>
        <taxon>Tritonibacter</taxon>
    </lineage>
</organism>
<dbReference type="Gene3D" id="1.25.40.10">
    <property type="entry name" value="Tetratricopeptide repeat domain"/>
    <property type="match status" value="1"/>
</dbReference>
<dbReference type="STRING" id="928856.SAMN04488049_11344"/>
<gene>
    <name evidence="2" type="ORF">TRM7557_00134</name>
</gene>
<protein>
    <submittedName>
        <fullName evidence="2">Type IV pilus biogenesis/stability protein PilW</fullName>
    </submittedName>
</protein>
<keyword evidence="1" id="KW-0732">Signal</keyword>
<dbReference type="AlphaFoldDB" id="A0A0P1FZQ2"/>
<dbReference type="PROSITE" id="PS51257">
    <property type="entry name" value="PROKAR_LIPOPROTEIN"/>
    <property type="match status" value="1"/>
</dbReference>
<keyword evidence="3" id="KW-1185">Reference proteome</keyword>
<dbReference type="RefSeq" id="WP_058288294.1">
    <property type="nucleotide sequence ID" value="NZ_FOMC01000013.1"/>
</dbReference>
<evidence type="ECO:0000256" key="1">
    <source>
        <dbReference type="SAM" id="SignalP"/>
    </source>
</evidence>
<dbReference type="Pfam" id="PF13432">
    <property type="entry name" value="TPR_16"/>
    <property type="match status" value="2"/>
</dbReference>
<reference evidence="2 3" key="1">
    <citation type="submission" date="2015-09" db="EMBL/GenBank/DDBJ databases">
        <authorList>
            <consortium name="Swine Surveillance"/>
        </authorList>
    </citation>
    <scope>NUCLEOTIDE SEQUENCE [LARGE SCALE GENOMIC DNA]</scope>
    <source>
        <strain evidence="2 3">CECT 7557</strain>
    </source>
</reference>
<name>A0A0P1FZQ2_9RHOB</name>
<evidence type="ECO:0000313" key="2">
    <source>
        <dbReference type="EMBL" id="CUH74900.1"/>
    </source>
</evidence>